<name>A0A7R9AVQ1_TIMSH</name>
<dbReference type="PROSITE" id="PS50006">
    <property type="entry name" value="FHA_DOMAIN"/>
    <property type="match status" value="1"/>
</dbReference>
<sequence>MIHPYDVLRMTFNSGDVSQRSVLGVSQSIRLRTRYLRSSSNLLAARYTTVGFSKIRDGPSSCGAPIDCILISDFSSFSVRPISMSVAGTCLRSSGSAAWNRRSSRYTTPCTPGIKSLTACIASKLFEADQQCYYDHNAKRICDQLVKDVTTCGRASTCDIVITDEEASEKVLGTISKKHFRILKKTFTVDGDTRYNVFLEDLSSNGTFINKNLVGKGSEAKLHTNDRISISSSNFQVFVFFDGNMLGNLSLPREIWENYDHSRRLGKGAFAEVFCVFQKKTGKKFAMKVVSKEGFKHKHVSSNGVMNEVNILKAVDHPFIVKLEEVVETKVSLFIILEAMDGGDLQHIILPNVGLNESEVKFYFYQIVLAVQYLHEKGIIHRDLKPSNILMASEKMKSIVKVTDFGLSKFINEETLATTYCGSPHYVAPEILQNKGHGSYTKKVDVWSLGVVLYDAGLLSTAAEGQTAVPKVPGFITILAGYFPFKDSDTLRLINEIVHGLYSFNKKPWTKVSDDAKNLIQKMMTLDPEKRLSINEVLNHQWLKDKDLKKEVKNLLKKNKNDYNQKQFYRTQLNKQGRRLTSGSNSDETVGPSPKKVKQEQVNPHLREGRVENHLGKTTPVHPTEIRTSISPSSAVELNTTSALANYATEYSLRRKEWQSTKESITEDITTQWQQSEFPNSKSLTHVPTVLTKDMSDTTAQVQFNETDAKNTKTMQTMKFPLANELTTAPNGTPTTPAIMATSPNTSDTLQHGPHGMQGDTHQDHVRHNGPVEVENKLAQEHQRVANLHLRSSRKHGHIEKRCADKHTSGTHQGINIGDTGAQCLRDERAQRAVPYFLANCLMSCFHGVGVRLEPSLSPRTGSFNTSSTSNTATHPTIGVTRRPHCHWFVALAVSEPTIRDHGTSPRGVSFLARARTHIHEMQEVAICDAMEVRDGEVEKCQHDRSKLANKHVAYNGGGNSRVAGFSDANQGATSDEQVIGEVGPTHKLSSPSILVVSFYMTRTTPGYIAFLTSATSGLFQISLHRLLNLHNVGIIPDITSSPT</sequence>
<dbReference type="GO" id="GO:0005524">
    <property type="term" value="F:ATP binding"/>
    <property type="evidence" value="ECO:0007669"/>
    <property type="project" value="UniProtKB-UniRule"/>
</dbReference>
<dbReference type="SUPFAM" id="SSF56112">
    <property type="entry name" value="Protein kinase-like (PK-like)"/>
    <property type="match status" value="1"/>
</dbReference>
<comment type="catalytic activity">
    <reaction evidence="7">
        <text>L-seryl-[protein] + ATP = O-phospho-L-seryl-[protein] + ADP + H(+)</text>
        <dbReference type="Rhea" id="RHEA:17989"/>
        <dbReference type="Rhea" id="RHEA-COMP:9863"/>
        <dbReference type="Rhea" id="RHEA-COMP:11604"/>
        <dbReference type="ChEBI" id="CHEBI:15378"/>
        <dbReference type="ChEBI" id="CHEBI:29999"/>
        <dbReference type="ChEBI" id="CHEBI:30616"/>
        <dbReference type="ChEBI" id="CHEBI:83421"/>
        <dbReference type="ChEBI" id="CHEBI:456216"/>
        <dbReference type="EC" id="2.7.11.1"/>
    </reaction>
</comment>
<evidence type="ECO:0000256" key="9">
    <source>
        <dbReference type="SAM" id="MobiDB-lite"/>
    </source>
</evidence>
<feature type="compositionally biased region" description="Basic and acidic residues" evidence="9">
    <location>
        <begin position="605"/>
        <end position="615"/>
    </location>
</feature>
<evidence type="ECO:0000256" key="3">
    <source>
        <dbReference type="ARBA" id="ARBA00022741"/>
    </source>
</evidence>
<proteinExistence type="predicted"/>
<dbReference type="InterPro" id="IPR000719">
    <property type="entry name" value="Prot_kinase_dom"/>
</dbReference>
<keyword evidence="4" id="KW-0418">Kinase</keyword>
<dbReference type="Gene3D" id="2.60.200.20">
    <property type="match status" value="1"/>
</dbReference>
<dbReference type="SUPFAM" id="SSF49879">
    <property type="entry name" value="SMAD/FHA domain"/>
    <property type="match status" value="1"/>
</dbReference>
<dbReference type="SMART" id="SM00220">
    <property type="entry name" value="S_TKc"/>
    <property type="match status" value="1"/>
</dbReference>
<dbReference type="EC" id="2.7.11.1" evidence="1"/>
<dbReference type="PROSITE" id="PS00108">
    <property type="entry name" value="PROTEIN_KINASE_ST"/>
    <property type="match status" value="1"/>
</dbReference>
<dbReference type="InterPro" id="IPR008271">
    <property type="entry name" value="Ser/Thr_kinase_AS"/>
</dbReference>
<dbReference type="InterPro" id="IPR017441">
    <property type="entry name" value="Protein_kinase_ATP_BS"/>
</dbReference>
<dbReference type="PROSITE" id="PS50011">
    <property type="entry name" value="PROTEIN_KINASE_DOM"/>
    <property type="match status" value="1"/>
</dbReference>
<feature type="compositionally biased region" description="Polar residues" evidence="9">
    <location>
        <begin position="573"/>
        <end position="588"/>
    </location>
</feature>
<dbReference type="GO" id="GO:0044773">
    <property type="term" value="P:mitotic DNA damage checkpoint signaling"/>
    <property type="evidence" value="ECO:0007669"/>
    <property type="project" value="TreeGrafter"/>
</dbReference>
<evidence type="ECO:0000256" key="7">
    <source>
        <dbReference type="ARBA" id="ARBA00048679"/>
    </source>
</evidence>
<feature type="binding site" evidence="8">
    <location>
        <position position="288"/>
    </location>
    <ligand>
        <name>ATP</name>
        <dbReference type="ChEBI" id="CHEBI:30616"/>
    </ligand>
</feature>
<dbReference type="FunFam" id="1.10.510.10:FF:000571">
    <property type="entry name" value="Maternal embryonic leucine zipper kinase"/>
    <property type="match status" value="1"/>
</dbReference>
<protein>
    <recommendedName>
        <fullName evidence="1">non-specific serine/threonine protein kinase</fullName>
        <ecNumber evidence="1">2.7.11.1</ecNumber>
    </recommendedName>
</protein>
<evidence type="ECO:0000256" key="2">
    <source>
        <dbReference type="ARBA" id="ARBA00022527"/>
    </source>
</evidence>
<evidence type="ECO:0000256" key="4">
    <source>
        <dbReference type="ARBA" id="ARBA00022777"/>
    </source>
</evidence>
<evidence type="ECO:0000256" key="6">
    <source>
        <dbReference type="ARBA" id="ARBA00047899"/>
    </source>
</evidence>
<comment type="catalytic activity">
    <reaction evidence="6">
        <text>L-threonyl-[protein] + ATP = O-phospho-L-threonyl-[protein] + ADP + H(+)</text>
        <dbReference type="Rhea" id="RHEA:46608"/>
        <dbReference type="Rhea" id="RHEA-COMP:11060"/>
        <dbReference type="Rhea" id="RHEA-COMP:11605"/>
        <dbReference type="ChEBI" id="CHEBI:15378"/>
        <dbReference type="ChEBI" id="CHEBI:30013"/>
        <dbReference type="ChEBI" id="CHEBI:30616"/>
        <dbReference type="ChEBI" id="CHEBI:61977"/>
        <dbReference type="ChEBI" id="CHEBI:456216"/>
        <dbReference type="EC" id="2.7.11.1"/>
    </reaction>
</comment>
<dbReference type="GO" id="GO:0005737">
    <property type="term" value="C:cytoplasm"/>
    <property type="evidence" value="ECO:0007669"/>
    <property type="project" value="TreeGrafter"/>
</dbReference>
<dbReference type="AlphaFoldDB" id="A0A7R9AVQ1"/>
<organism evidence="12">
    <name type="scientific">Timema shepardi</name>
    <name type="common">Walking stick</name>
    <dbReference type="NCBI Taxonomy" id="629360"/>
    <lineage>
        <taxon>Eukaryota</taxon>
        <taxon>Metazoa</taxon>
        <taxon>Ecdysozoa</taxon>
        <taxon>Arthropoda</taxon>
        <taxon>Hexapoda</taxon>
        <taxon>Insecta</taxon>
        <taxon>Pterygota</taxon>
        <taxon>Neoptera</taxon>
        <taxon>Polyneoptera</taxon>
        <taxon>Phasmatodea</taxon>
        <taxon>Timematodea</taxon>
        <taxon>Timematoidea</taxon>
        <taxon>Timematidae</taxon>
        <taxon>Timema</taxon>
    </lineage>
</organism>
<dbReference type="SMART" id="SM00240">
    <property type="entry name" value="FHA"/>
    <property type="match status" value="1"/>
</dbReference>
<dbReference type="PANTHER" id="PTHR44167:SF24">
    <property type="entry name" value="SERINE_THREONINE-PROTEIN KINASE CHK2"/>
    <property type="match status" value="1"/>
</dbReference>
<evidence type="ECO:0000259" key="11">
    <source>
        <dbReference type="PROSITE" id="PS50011"/>
    </source>
</evidence>
<dbReference type="InterPro" id="IPR008984">
    <property type="entry name" value="SMAD_FHA_dom_sf"/>
</dbReference>
<dbReference type="InterPro" id="IPR000253">
    <property type="entry name" value="FHA_dom"/>
</dbReference>
<dbReference type="EMBL" id="OC002219">
    <property type="protein sequence ID" value="CAD7261484.1"/>
    <property type="molecule type" value="Genomic_DNA"/>
</dbReference>
<gene>
    <name evidence="12" type="ORF">TSIB3V08_LOCUS5619</name>
</gene>
<evidence type="ECO:0000256" key="8">
    <source>
        <dbReference type="PROSITE-ProRule" id="PRU10141"/>
    </source>
</evidence>
<feature type="domain" description="Protein kinase" evidence="11">
    <location>
        <begin position="259"/>
        <end position="543"/>
    </location>
</feature>
<accession>A0A7R9AVQ1</accession>
<evidence type="ECO:0000313" key="12">
    <source>
        <dbReference type="EMBL" id="CAD7261484.1"/>
    </source>
</evidence>
<feature type="domain" description="FHA" evidence="10">
    <location>
        <begin position="150"/>
        <end position="214"/>
    </location>
</feature>
<dbReference type="PROSITE" id="PS00107">
    <property type="entry name" value="PROTEIN_KINASE_ATP"/>
    <property type="match status" value="1"/>
</dbReference>
<dbReference type="Pfam" id="PF00498">
    <property type="entry name" value="FHA"/>
    <property type="match status" value="1"/>
</dbReference>
<dbReference type="CDD" id="cd05117">
    <property type="entry name" value="STKc_CAMK"/>
    <property type="match status" value="1"/>
</dbReference>
<evidence type="ECO:0000256" key="5">
    <source>
        <dbReference type="ARBA" id="ARBA00022840"/>
    </source>
</evidence>
<keyword evidence="3 8" id="KW-0547">Nucleotide-binding</keyword>
<reference evidence="12" key="1">
    <citation type="submission" date="2020-11" db="EMBL/GenBank/DDBJ databases">
        <authorList>
            <person name="Tran Van P."/>
        </authorList>
    </citation>
    <scope>NUCLEOTIDE SEQUENCE</scope>
</reference>
<evidence type="ECO:0000259" key="10">
    <source>
        <dbReference type="PROSITE" id="PS50006"/>
    </source>
</evidence>
<dbReference type="InterPro" id="IPR011009">
    <property type="entry name" value="Kinase-like_dom_sf"/>
</dbReference>
<dbReference type="GO" id="GO:0005634">
    <property type="term" value="C:nucleus"/>
    <property type="evidence" value="ECO:0007669"/>
    <property type="project" value="TreeGrafter"/>
</dbReference>
<dbReference type="Pfam" id="PF00069">
    <property type="entry name" value="Pkinase"/>
    <property type="match status" value="2"/>
</dbReference>
<dbReference type="Gene3D" id="3.30.200.20">
    <property type="entry name" value="Phosphorylase Kinase, domain 1"/>
    <property type="match status" value="1"/>
</dbReference>
<dbReference type="PANTHER" id="PTHR44167">
    <property type="entry name" value="OVARIAN-SPECIFIC SERINE/THREONINE-PROTEIN KINASE LOK-RELATED"/>
    <property type="match status" value="1"/>
</dbReference>
<keyword evidence="4" id="KW-0808">Transferase</keyword>
<feature type="region of interest" description="Disordered" evidence="9">
    <location>
        <begin position="573"/>
        <end position="626"/>
    </location>
</feature>
<keyword evidence="2" id="KW-0723">Serine/threonine-protein kinase</keyword>
<dbReference type="Gene3D" id="1.10.510.10">
    <property type="entry name" value="Transferase(Phosphotransferase) domain 1"/>
    <property type="match status" value="1"/>
</dbReference>
<evidence type="ECO:0000256" key="1">
    <source>
        <dbReference type="ARBA" id="ARBA00012513"/>
    </source>
</evidence>
<dbReference type="GO" id="GO:0004674">
    <property type="term" value="F:protein serine/threonine kinase activity"/>
    <property type="evidence" value="ECO:0007669"/>
    <property type="project" value="UniProtKB-KW"/>
</dbReference>
<keyword evidence="5 8" id="KW-0067">ATP-binding</keyword>